<name>A0A2M4CDW5_9DIPT</name>
<reference evidence="2" key="1">
    <citation type="submission" date="2018-01" db="EMBL/GenBank/DDBJ databases">
        <title>An insight into the sialome of Amazonian anophelines.</title>
        <authorList>
            <person name="Ribeiro J.M."/>
            <person name="Scarpassa V."/>
            <person name="Calvo E."/>
        </authorList>
    </citation>
    <scope>NUCLEOTIDE SEQUENCE</scope>
    <source>
        <tissue evidence="2">Salivary glands</tissue>
    </source>
</reference>
<sequence>MNEQCRVLSLWFLTSLYPHSYAQDLTIPEAIPRLVLYYPRPYRDHLRANEGLPFLTFANHPLVLGLAFDRC</sequence>
<feature type="signal peptide" evidence="1">
    <location>
        <begin position="1"/>
        <end position="22"/>
    </location>
</feature>
<feature type="chain" id="PRO_5014643262" evidence="1">
    <location>
        <begin position="23"/>
        <end position="71"/>
    </location>
</feature>
<evidence type="ECO:0000313" key="2">
    <source>
        <dbReference type="EMBL" id="MBW63537.1"/>
    </source>
</evidence>
<organism evidence="2">
    <name type="scientific">Anopheles marajoara</name>
    <dbReference type="NCBI Taxonomy" id="58244"/>
    <lineage>
        <taxon>Eukaryota</taxon>
        <taxon>Metazoa</taxon>
        <taxon>Ecdysozoa</taxon>
        <taxon>Arthropoda</taxon>
        <taxon>Hexapoda</taxon>
        <taxon>Insecta</taxon>
        <taxon>Pterygota</taxon>
        <taxon>Neoptera</taxon>
        <taxon>Endopterygota</taxon>
        <taxon>Diptera</taxon>
        <taxon>Nematocera</taxon>
        <taxon>Culicoidea</taxon>
        <taxon>Culicidae</taxon>
        <taxon>Anophelinae</taxon>
        <taxon>Anopheles</taxon>
    </lineage>
</organism>
<accession>A0A2M4CDW5</accession>
<keyword evidence="1" id="KW-0732">Signal</keyword>
<evidence type="ECO:0000256" key="1">
    <source>
        <dbReference type="SAM" id="SignalP"/>
    </source>
</evidence>
<proteinExistence type="predicted"/>
<dbReference type="AlphaFoldDB" id="A0A2M4CDW5"/>
<dbReference type="EMBL" id="GGFJ01014396">
    <property type="protein sequence ID" value="MBW63537.1"/>
    <property type="molecule type" value="Transcribed_RNA"/>
</dbReference>
<protein>
    <submittedName>
        <fullName evidence="2">Putative secreted protein</fullName>
    </submittedName>
</protein>